<keyword evidence="4" id="KW-1185">Reference proteome</keyword>
<dbReference type="OrthoDB" id="2603943at2"/>
<evidence type="ECO:0000313" key="3">
    <source>
        <dbReference type="EMBL" id="ALS24712.1"/>
    </source>
</evidence>
<feature type="transmembrane region" description="Helical" evidence="2">
    <location>
        <begin position="7"/>
        <end position="27"/>
    </location>
</feature>
<dbReference type="Proteomes" id="UP000061660">
    <property type="component" value="Chromosome"/>
</dbReference>
<dbReference type="PATRIC" id="fig|162209.4.peg.4673"/>
<evidence type="ECO:0000313" key="4">
    <source>
        <dbReference type="Proteomes" id="UP000061660"/>
    </source>
</evidence>
<feature type="compositionally biased region" description="Basic and acidic residues" evidence="1">
    <location>
        <begin position="293"/>
        <end position="322"/>
    </location>
</feature>
<dbReference type="RefSeq" id="WP_062410281.1">
    <property type="nucleotide sequence ID" value="NZ_CP013652.1"/>
</dbReference>
<evidence type="ECO:0000256" key="2">
    <source>
        <dbReference type="SAM" id="Phobius"/>
    </source>
</evidence>
<dbReference type="STRING" id="162209.IJ22_44260"/>
<gene>
    <name evidence="3" type="ORF">IJ22_44260</name>
</gene>
<feature type="region of interest" description="Disordered" evidence="1">
    <location>
        <begin position="114"/>
        <end position="176"/>
    </location>
</feature>
<reference evidence="3 4" key="2">
    <citation type="journal article" date="2016" name="Genome Announc.">
        <title>Complete Genome Sequences of Two Interactive Moderate Thermophiles, Paenibacillus napthalenovorans 32O-Y and Paenibacillus sp. 32O-W.</title>
        <authorList>
            <person name="Butler R.R.III."/>
            <person name="Wang J."/>
            <person name="Stark B.C."/>
            <person name="Pombert J.F."/>
        </authorList>
    </citation>
    <scope>NUCLEOTIDE SEQUENCE [LARGE SCALE GENOMIC DNA]</scope>
    <source>
        <strain evidence="3 4">32O-Y</strain>
    </source>
</reference>
<evidence type="ECO:0008006" key="5">
    <source>
        <dbReference type="Google" id="ProtNLM"/>
    </source>
</evidence>
<organism evidence="3 4">
    <name type="scientific">Paenibacillus naphthalenovorans</name>
    <dbReference type="NCBI Taxonomy" id="162209"/>
    <lineage>
        <taxon>Bacteria</taxon>
        <taxon>Bacillati</taxon>
        <taxon>Bacillota</taxon>
        <taxon>Bacilli</taxon>
        <taxon>Bacillales</taxon>
        <taxon>Paenibacillaceae</taxon>
        <taxon>Paenibacillus</taxon>
    </lineage>
</organism>
<name>A0A0U2UER0_9BACL</name>
<dbReference type="KEGG" id="pnp:IJ22_44260"/>
<keyword evidence="2" id="KW-1133">Transmembrane helix</keyword>
<dbReference type="AlphaFoldDB" id="A0A0U2UER0"/>
<evidence type="ECO:0000256" key="1">
    <source>
        <dbReference type="SAM" id="MobiDB-lite"/>
    </source>
</evidence>
<keyword evidence="2" id="KW-0472">Membrane</keyword>
<reference evidence="4" key="1">
    <citation type="submission" date="2015-12" db="EMBL/GenBank/DDBJ databases">
        <title>Complete genome sequences of two moderately thermophilic Paenibacillus species.</title>
        <authorList>
            <person name="Butler R.III."/>
            <person name="Wang J."/>
            <person name="Stark B.C."/>
            <person name="Pombert J.-F."/>
        </authorList>
    </citation>
    <scope>NUCLEOTIDE SEQUENCE [LARGE SCALE GENOMIC DNA]</scope>
    <source>
        <strain evidence="4">32O-Y</strain>
    </source>
</reference>
<proteinExistence type="predicted"/>
<protein>
    <recommendedName>
        <fullName evidence="5">DUF5666 domain-containing protein</fullName>
    </recommendedName>
</protein>
<feature type="compositionally biased region" description="Low complexity" evidence="1">
    <location>
        <begin position="114"/>
        <end position="174"/>
    </location>
</feature>
<feature type="region of interest" description="Disordered" evidence="1">
    <location>
        <begin position="285"/>
        <end position="331"/>
    </location>
</feature>
<accession>A0A0U2UER0</accession>
<keyword evidence="2" id="KW-0812">Transmembrane</keyword>
<sequence precursor="true">MGGRKKIAWMVIAGLLIISLISGAAWIGDQPVSAEISEQVKGQFVCLDEGNRRITVAYEDMERTYPLAADVWVYRNSQKATLAELKQGDTLDIIFNSKNQAAYIKAADQSTDAEAAPAVPADAGPAPSAQAAPSVEAASPAETKPDSSGGSAPSSDVNAGVSAVPPAAQPSAGSTHVPMEQDLYAWPWKELELELKSKELELNLEHEPKGKEAEAELQIKMKDRSVIRMKGAEAEHVLLMLMQGLPEDKAAWVQALKQRLAAEFKLRDVSSAKWKLDIQWKDDTGAVIIPPAEHPKSELKGKGKEKEHNKGKGHDKDRGKHDDDDDDHDDD</sequence>
<dbReference type="EMBL" id="CP013652">
    <property type="protein sequence ID" value="ALS24712.1"/>
    <property type="molecule type" value="Genomic_DNA"/>
</dbReference>